<feature type="domain" description="NusG-like N-terminal" evidence="5">
    <location>
        <begin position="3"/>
        <end position="117"/>
    </location>
</feature>
<dbReference type="CDD" id="cd09891">
    <property type="entry name" value="NGN_Bact_1"/>
    <property type="match status" value="1"/>
</dbReference>
<evidence type="ECO:0000256" key="2">
    <source>
        <dbReference type="ARBA" id="ARBA00022814"/>
    </source>
</evidence>
<evidence type="ECO:0000313" key="7">
    <source>
        <dbReference type="EMBL" id="SVC62643.1"/>
    </source>
</evidence>
<proteinExistence type="inferred from homology"/>
<dbReference type="SMART" id="SM00739">
    <property type="entry name" value="KOW"/>
    <property type="match status" value="1"/>
</dbReference>
<organism evidence="7">
    <name type="scientific">marine metagenome</name>
    <dbReference type="NCBI Taxonomy" id="408172"/>
    <lineage>
        <taxon>unclassified sequences</taxon>
        <taxon>metagenomes</taxon>
        <taxon>ecological metagenomes</taxon>
    </lineage>
</organism>
<dbReference type="Gene3D" id="3.30.70.940">
    <property type="entry name" value="NusG, N-terminal domain"/>
    <property type="match status" value="1"/>
</dbReference>
<evidence type="ECO:0000256" key="1">
    <source>
        <dbReference type="ARBA" id="ARBA00022472"/>
    </source>
</evidence>
<keyword evidence="4" id="KW-0804">Transcription</keyword>
<dbReference type="GO" id="GO:0006353">
    <property type="term" value="P:DNA-templated transcription termination"/>
    <property type="evidence" value="ECO:0007669"/>
    <property type="project" value="UniProtKB-KW"/>
</dbReference>
<protein>
    <recommendedName>
        <fullName evidence="8">NusG-like N-terminal domain-containing protein</fullName>
    </recommendedName>
</protein>
<dbReference type="PANTHER" id="PTHR30265:SF2">
    <property type="entry name" value="TRANSCRIPTION TERMINATION_ANTITERMINATION PROTEIN NUSG"/>
    <property type="match status" value="1"/>
</dbReference>
<dbReference type="Pfam" id="PF00467">
    <property type="entry name" value="KOW"/>
    <property type="match status" value="1"/>
</dbReference>
<dbReference type="GO" id="GO:0005829">
    <property type="term" value="C:cytosol"/>
    <property type="evidence" value="ECO:0007669"/>
    <property type="project" value="UniProtKB-ARBA"/>
</dbReference>
<feature type="domain" description="KOW" evidence="6">
    <location>
        <begin position="126"/>
        <end position="153"/>
    </location>
</feature>
<dbReference type="FunFam" id="2.30.30.30:FF:000002">
    <property type="entry name" value="Transcription termination/antitermination factor NusG"/>
    <property type="match status" value="1"/>
</dbReference>
<dbReference type="InterPro" id="IPR005824">
    <property type="entry name" value="KOW"/>
</dbReference>
<dbReference type="PRINTS" id="PR00338">
    <property type="entry name" value="NUSGTNSCPFCT"/>
</dbReference>
<dbReference type="Gene3D" id="2.30.30.30">
    <property type="match status" value="1"/>
</dbReference>
<sequence length="180" mass="20787">MSDSQWYILHTYSGQEDKVQQNLKQKAKNQGYSDKIIDVVVPKKDEIEIKEGQKVEVKKNVFPGYILINMIMDDEMWFDVRNTPGVTGFVSSEDENEKRVRPVPLDESEVNSILNYQDTAPSFTSRFNRGDTLRIIDGPFLDFIGSVEEIDEDKSKVTVMVSFFGRDTPVELDFYQVEKE</sequence>
<dbReference type="Pfam" id="PF02357">
    <property type="entry name" value="NusG"/>
    <property type="match status" value="1"/>
</dbReference>
<evidence type="ECO:0000259" key="5">
    <source>
        <dbReference type="SMART" id="SM00738"/>
    </source>
</evidence>
<dbReference type="GO" id="GO:0032784">
    <property type="term" value="P:regulation of DNA-templated transcription elongation"/>
    <property type="evidence" value="ECO:0007669"/>
    <property type="project" value="InterPro"/>
</dbReference>
<dbReference type="EMBL" id="UINC01101661">
    <property type="protein sequence ID" value="SVC62643.1"/>
    <property type="molecule type" value="Genomic_DNA"/>
</dbReference>
<dbReference type="SMART" id="SM00738">
    <property type="entry name" value="NGN"/>
    <property type="match status" value="1"/>
</dbReference>
<reference evidence="7" key="1">
    <citation type="submission" date="2018-05" db="EMBL/GenBank/DDBJ databases">
        <authorList>
            <person name="Lanie J.A."/>
            <person name="Ng W.-L."/>
            <person name="Kazmierczak K.M."/>
            <person name="Andrzejewski T.M."/>
            <person name="Davidsen T.M."/>
            <person name="Wayne K.J."/>
            <person name="Tettelin H."/>
            <person name="Glass J.I."/>
            <person name="Rusch D."/>
            <person name="Podicherti R."/>
            <person name="Tsui H.-C.T."/>
            <person name="Winkler M.E."/>
        </authorList>
    </citation>
    <scope>NUCLEOTIDE SEQUENCE</scope>
</reference>
<dbReference type="InterPro" id="IPR047050">
    <property type="entry name" value="NGN"/>
</dbReference>
<gene>
    <name evidence="7" type="ORF">METZ01_LOCUS315497</name>
</gene>
<dbReference type="PANTHER" id="PTHR30265">
    <property type="entry name" value="RHO-INTERACTING TRANSCRIPTION TERMINATION FACTOR NUSG"/>
    <property type="match status" value="1"/>
</dbReference>
<keyword evidence="3" id="KW-0805">Transcription regulation</keyword>
<evidence type="ECO:0000256" key="3">
    <source>
        <dbReference type="ARBA" id="ARBA00023015"/>
    </source>
</evidence>
<dbReference type="InterPro" id="IPR036735">
    <property type="entry name" value="NGN_dom_sf"/>
</dbReference>
<dbReference type="HAMAP" id="MF_00948">
    <property type="entry name" value="NusG"/>
    <property type="match status" value="1"/>
</dbReference>
<dbReference type="SUPFAM" id="SSF82679">
    <property type="entry name" value="N-utilization substance G protein NusG, N-terminal domain"/>
    <property type="match status" value="1"/>
</dbReference>
<dbReference type="InterPro" id="IPR014722">
    <property type="entry name" value="Rib_uL2_dom2"/>
</dbReference>
<dbReference type="NCBIfam" id="TIGR00922">
    <property type="entry name" value="nusG"/>
    <property type="match status" value="1"/>
</dbReference>
<dbReference type="InterPro" id="IPR006645">
    <property type="entry name" value="NGN-like_dom"/>
</dbReference>
<dbReference type="GO" id="GO:0006354">
    <property type="term" value="P:DNA-templated transcription elongation"/>
    <property type="evidence" value="ECO:0007669"/>
    <property type="project" value="InterPro"/>
</dbReference>
<dbReference type="InterPro" id="IPR043425">
    <property type="entry name" value="NusG-like"/>
</dbReference>
<evidence type="ECO:0000256" key="4">
    <source>
        <dbReference type="ARBA" id="ARBA00023163"/>
    </source>
</evidence>
<dbReference type="AlphaFoldDB" id="A0A382NN55"/>
<dbReference type="CDD" id="cd06091">
    <property type="entry name" value="KOW_NusG"/>
    <property type="match status" value="1"/>
</dbReference>
<dbReference type="SUPFAM" id="SSF50104">
    <property type="entry name" value="Translation proteins SH3-like domain"/>
    <property type="match status" value="1"/>
</dbReference>
<accession>A0A382NN55</accession>
<keyword evidence="1" id="KW-0806">Transcription termination</keyword>
<dbReference type="GO" id="GO:0031564">
    <property type="term" value="P:transcription antitermination"/>
    <property type="evidence" value="ECO:0007669"/>
    <property type="project" value="UniProtKB-KW"/>
</dbReference>
<dbReference type="InterPro" id="IPR008991">
    <property type="entry name" value="Translation_prot_SH3-like_sf"/>
</dbReference>
<name>A0A382NN55_9ZZZZ</name>
<evidence type="ECO:0000259" key="6">
    <source>
        <dbReference type="SMART" id="SM00739"/>
    </source>
</evidence>
<evidence type="ECO:0008006" key="8">
    <source>
        <dbReference type="Google" id="ProtNLM"/>
    </source>
</evidence>
<dbReference type="InterPro" id="IPR001062">
    <property type="entry name" value="Transcrpt_antiterm_NusG"/>
</dbReference>
<keyword evidence="2" id="KW-0889">Transcription antitermination</keyword>